<dbReference type="RefSeq" id="XP_068349816.1">
    <property type="nucleotide sequence ID" value="XM_068495091.1"/>
</dbReference>
<evidence type="ECO:0000256" key="1">
    <source>
        <dbReference type="SAM" id="MobiDB-lite"/>
    </source>
</evidence>
<organism evidence="2 3">
    <name type="scientific">Tritrichomonas foetus</name>
    <dbReference type="NCBI Taxonomy" id="1144522"/>
    <lineage>
        <taxon>Eukaryota</taxon>
        <taxon>Metamonada</taxon>
        <taxon>Parabasalia</taxon>
        <taxon>Tritrichomonadida</taxon>
        <taxon>Tritrichomonadidae</taxon>
        <taxon>Tritrichomonas</taxon>
    </lineage>
</organism>
<dbReference type="VEuPathDB" id="TrichDB:TRFO_09839"/>
<evidence type="ECO:0000313" key="2">
    <source>
        <dbReference type="EMBL" id="OHS96679.1"/>
    </source>
</evidence>
<reference evidence="2" key="1">
    <citation type="submission" date="2016-10" db="EMBL/GenBank/DDBJ databases">
        <authorList>
            <person name="Benchimol M."/>
            <person name="Almeida L.G."/>
            <person name="Vasconcelos A.T."/>
            <person name="Perreira-Neves A."/>
            <person name="Rosa I.A."/>
            <person name="Tasca T."/>
            <person name="Bogo M.R."/>
            <person name="de Souza W."/>
        </authorList>
    </citation>
    <scope>NUCLEOTIDE SEQUENCE [LARGE SCALE GENOMIC DNA]</scope>
    <source>
        <strain evidence="2">K</strain>
    </source>
</reference>
<dbReference type="GeneID" id="94829795"/>
<accession>A0A1J4JEG1</accession>
<evidence type="ECO:0000313" key="3">
    <source>
        <dbReference type="Proteomes" id="UP000179807"/>
    </source>
</evidence>
<dbReference type="EMBL" id="MLAK01001160">
    <property type="protein sequence ID" value="OHS96679.1"/>
    <property type="molecule type" value="Genomic_DNA"/>
</dbReference>
<dbReference type="AlphaFoldDB" id="A0A1J4JEG1"/>
<comment type="caution">
    <text evidence="2">The sequence shown here is derived from an EMBL/GenBank/DDBJ whole genome shotgun (WGS) entry which is preliminary data.</text>
</comment>
<gene>
    <name evidence="2" type="ORF">TRFO_09839</name>
</gene>
<sequence>MDRTPNSLRKTRSPREKEPEQNINCDFCRNIFNMLASSYGMPTDPQIPLHFKKDKKTVSEEKSPAFQSKIVDLRLRRQQEQRSQIQDDSNVRISSLIEEVSQKLKDNLEDIDDVFQPEKANRSDVPLYLRNTEYDHRAEERYERARRSPHQPMNMKSITKEYTNRLERSQIIGTARAEKRVLRMQMHALENNVPNQHIIGHDDSDYDY</sequence>
<dbReference type="Proteomes" id="UP000179807">
    <property type="component" value="Unassembled WGS sequence"/>
</dbReference>
<feature type="region of interest" description="Disordered" evidence="1">
    <location>
        <begin position="1"/>
        <end position="21"/>
    </location>
</feature>
<keyword evidence="3" id="KW-1185">Reference proteome</keyword>
<proteinExistence type="predicted"/>
<name>A0A1J4JEG1_9EUKA</name>
<protein>
    <submittedName>
        <fullName evidence="2">Uncharacterized protein</fullName>
    </submittedName>
</protein>